<dbReference type="CDD" id="cd02440">
    <property type="entry name" value="AdoMet_MTases"/>
    <property type="match status" value="1"/>
</dbReference>
<evidence type="ECO:0000313" key="3">
    <source>
        <dbReference type="Proteomes" id="UP001156140"/>
    </source>
</evidence>
<evidence type="ECO:0000259" key="1">
    <source>
        <dbReference type="Pfam" id="PF08241"/>
    </source>
</evidence>
<dbReference type="PANTHER" id="PTHR43591:SF24">
    <property type="entry name" value="2-METHOXY-6-POLYPRENYL-1,4-BENZOQUINOL METHYLASE, MITOCHONDRIAL"/>
    <property type="match status" value="1"/>
</dbReference>
<keyword evidence="3" id="KW-1185">Reference proteome</keyword>
<dbReference type="GO" id="GO:0008757">
    <property type="term" value="F:S-adenosylmethionine-dependent methyltransferase activity"/>
    <property type="evidence" value="ECO:0007669"/>
    <property type="project" value="InterPro"/>
</dbReference>
<reference evidence="2" key="1">
    <citation type="submission" date="2022-03" db="EMBL/GenBank/DDBJ databases">
        <title>The complete genome sequence of a Methyloterrigena soli.</title>
        <authorList>
            <person name="Zi Z."/>
        </authorList>
    </citation>
    <scope>NUCLEOTIDE SEQUENCE</scope>
    <source>
        <strain evidence="2">M48</strain>
    </source>
</reference>
<keyword evidence="2" id="KW-0808">Transferase</keyword>
<dbReference type="RefSeq" id="WP_052015013.1">
    <property type="nucleotide sequence ID" value="NZ_CP068983.1"/>
</dbReference>
<sequence length="232" mass="25758">MQNEPSLKMFEGAPPAWALSRPKSVLQSAYDFVGAPLRMIFFPDHVSEGWHLTSLRAERLGVVLDQLDGRCLDIGAGDNMLLKLYRERLRQTERAESAAASVGVDVVDWGGDCVIVPNCSYLPFSNASFDTVTFIACLNHIPERKDALAEAFRVLKPGGRVVITMIGSLIGKVGHAIWWYSEDKHREIAEGEVMGMDAADVEKLIREAGFVDCQETGFVYGLNRMWVARRPA</sequence>
<dbReference type="InterPro" id="IPR013216">
    <property type="entry name" value="Methyltransf_11"/>
</dbReference>
<dbReference type="InterPro" id="IPR029063">
    <property type="entry name" value="SAM-dependent_MTases_sf"/>
</dbReference>
<organism evidence="2 3">
    <name type="scientific">Paradevosia shaoguanensis</name>
    <dbReference type="NCBI Taxonomy" id="1335043"/>
    <lineage>
        <taxon>Bacteria</taxon>
        <taxon>Pseudomonadati</taxon>
        <taxon>Pseudomonadota</taxon>
        <taxon>Alphaproteobacteria</taxon>
        <taxon>Hyphomicrobiales</taxon>
        <taxon>Devosiaceae</taxon>
        <taxon>Paradevosia</taxon>
    </lineage>
</organism>
<keyword evidence="2" id="KW-0489">Methyltransferase</keyword>
<dbReference type="GO" id="GO:0032259">
    <property type="term" value="P:methylation"/>
    <property type="evidence" value="ECO:0007669"/>
    <property type="project" value="UniProtKB-KW"/>
</dbReference>
<gene>
    <name evidence="2" type="ORF">ML536_17060</name>
</gene>
<evidence type="ECO:0000313" key="2">
    <source>
        <dbReference type="EMBL" id="MCI0128545.1"/>
    </source>
</evidence>
<dbReference type="SUPFAM" id="SSF53335">
    <property type="entry name" value="S-adenosyl-L-methionine-dependent methyltransferases"/>
    <property type="match status" value="1"/>
</dbReference>
<dbReference type="AlphaFoldDB" id="A0AA41UCP1"/>
<proteinExistence type="predicted"/>
<name>A0AA41UCP1_9HYPH</name>
<dbReference type="Pfam" id="PF08241">
    <property type="entry name" value="Methyltransf_11"/>
    <property type="match status" value="1"/>
</dbReference>
<feature type="domain" description="Methyltransferase type 11" evidence="1">
    <location>
        <begin position="72"/>
        <end position="163"/>
    </location>
</feature>
<dbReference type="EMBL" id="JALAZD010000002">
    <property type="protein sequence ID" value="MCI0128545.1"/>
    <property type="molecule type" value="Genomic_DNA"/>
</dbReference>
<accession>A0AA41UCP1</accession>
<comment type="caution">
    <text evidence="2">The sequence shown here is derived from an EMBL/GenBank/DDBJ whole genome shotgun (WGS) entry which is preliminary data.</text>
</comment>
<dbReference type="Proteomes" id="UP001156140">
    <property type="component" value="Unassembled WGS sequence"/>
</dbReference>
<dbReference type="Gene3D" id="3.40.50.150">
    <property type="entry name" value="Vaccinia Virus protein VP39"/>
    <property type="match status" value="1"/>
</dbReference>
<protein>
    <submittedName>
        <fullName evidence="2">Class I SAM-dependent methyltransferase</fullName>
    </submittedName>
</protein>
<dbReference type="PANTHER" id="PTHR43591">
    <property type="entry name" value="METHYLTRANSFERASE"/>
    <property type="match status" value="1"/>
</dbReference>